<feature type="compositionally biased region" description="Low complexity" evidence="1">
    <location>
        <begin position="34"/>
        <end position="45"/>
    </location>
</feature>
<proteinExistence type="predicted"/>
<organism evidence="3 4">
    <name type="scientific">Polarella glacialis</name>
    <name type="common">Dinoflagellate</name>
    <dbReference type="NCBI Taxonomy" id="89957"/>
    <lineage>
        <taxon>Eukaryota</taxon>
        <taxon>Sar</taxon>
        <taxon>Alveolata</taxon>
        <taxon>Dinophyceae</taxon>
        <taxon>Suessiales</taxon>
        <taxon>Suessiaceae</taxon>
        <taxon>Polarella</taxon>
    </lineage>
</organism>
<protein>
    <submittedName>
        <fullName evidence="3">Uncharacterized protein</fullName>
    </submittedName>
</protein>
<dbReference type="EMBL" id="CAJNNV010031576">
    <property type="protein sequence ID" value="CAE8636929.1"/>
    <property type="molecule type" value="Genomic_DNA"/>
</dbReference>
<feature type="region of interest" description="Disordered" evidence="1">
    <location>
        <begin position="1"/>
        <end position="61"/>
    </location>
</feature>
<gene>
    <name evidence="3" type="ORF">PGLA1383_LOCUS52333</name>
</gene>
<keyword evidence="2" id="KW-1133">Transmembrane helix</keyword>
<reference evidence="3" key="1">
    <citation type="submission" date="2021-02" db="EMBL/GenBank/DDBJ databases">
        <authorList>
            <person name="Dougan E. K."/>
            <person name="Rhodes N."/>
            <person name="Thang M."/>
            <person name="Chan C."/>
        </authorList>
    </citation>
    <scope>NUCLEOTIDE SEQUENCE</scope>
</reference>
<name>A0A813HGT6_POLGL</name>
<keyword evidence="4" id="KW-1185">Reference proteome</keyword>
<comment type="caution">
    <text evidence="3">The sequence shown here is derived from an EMBL/GenBank/DDBJ whole genome shotgun (WGS) entry which is preliminary data.</text>
</comment>
<feature type="compositionally biased region" description="Basic and acidic residues" evidence="1">
    <location>
        <begin position="8"/>
        <end position="19"/>
    </location>
</feature>
<evidence type="ECO:0000313" key="3">
    <source>
        <dbReference type="EMBL" id="CAE8636929.1"/>
    </source>
</evidence>
<evidence type="ECO:0000313" key="4">
    <source>
        <dbReference type="Proteomes" id="UP000654075"/>
    </source>
</evidence>
<evidence type="ECO:0000256" key="2">
    <source>
        <dbReference type="SAM" id="Phobius"/>
    </source>
</evidence>
<dbReference type="Proteomes" id="UP000654075">
    <property type="component" value="Unassembled WGS sequence"/>
</dbReference>
<keyword evidence="2" id="KW-0472">Membrane</keyword>
<sequence length="322" mass="34162">MTQKKRPASHDDSDVEKGDVLSALAPPTPSKAGSFNESFQSEESSLAAGRPKKRRISTEVGKDDAARSELVKVQLHKAGVRGLTKAISASVLRDADYRADARFNKQALEVCLRIALVAGFVFGLVGCGVFVWGMADLLTLQSMAGGKCRLISFEYPDGFPLSGGSGAANTMLCPITPQCLFRVEALTDVRGKVQARNFAAPFEIPLGGGPVGPTGGNSLSVLGPGFSCCPPTPKDCCSWFDVKSQAFCDSWSGDRDGAACPVDDTWDCFFEELEPAESKGQAAIALLASERGKVAIWYKGKTCVPSPSDAQAPARCLTRPFL</sequence>
<accession>A0A813HGT6</accession>
<dbReference type="AlphaFoldDB" id="A0A813HGT6"/>
<keyword evidence="2" id="KW-0812">Transmembrane</keyword>
<evidence type="ECO:0000256" key="1">
    <source>
        <dbReference type="SAM" id="MobiDB-lite"/>
    </source>
</evidence>
<feature type="transmembrane region" description="Helical" evidence="2">
    <location>
        <begin position="110"/>
        <end position="135"/>
    </location>
</feature>